<sequence length="73" mass="8196">MSKSAGLICKLVHHVLVMWKNADLILELVHNTLFAWKSAGLSQKAISFGELEENSSEVSFVRFLLSGWLYLTS</sequence>
<name>A0A540LV24_MALBA</name>
<keyword evidence="2" id="KW-1185">Reference proteome</keyword>
<gene>
    <name evidence="1" type="ORF">C1H46_024296</name>
</gene>
<dbReference type="EMBL" id="VIEB01000460">
    <property type="protein sequence ID" value="TQD90132.1"/>
    <property type="molecule type" value="Genomic_DNA"/>
</dbReference>
<protein>
    <submittedName>
        <fullName evidence="1">Uncharacterized protein</fullName>
    </submittedName>
</protein>
<reference evidence="1 2" key="1">
    <citation type="journal article" date="2019" name="G3 (Bethesda)">
        <title>Sequencing of a Wild Apple (Malus baccata) Genome Unravels the Differences Between Cultivated and Wild Apple Species Regarding Disease Resistance and Cold Tolerance.</title>
        <authorList>
            <person name="Chen X."/>
        </authorList>
    </citation>
    <scope>NUCLEOTIDE SEQUENCE [LARGE SCALE GENOMIC DNA]</scope>
    <source>
        <strain evidence="2">cv. Shandingzi</strain>
        <tissue evidence="1">Leaves</tissue>
    </source>
</reference>
<organism evidence="1 2">
    <name type="scientific">Malus baccata</name>
    <name type="common">Siberian crab apple</name>
    <name type="synonym">Pyrus baccata</name>
    <dbReference type="NCBI Taxonomy" id="106549"/>
    <lineage>
        <taxon>Eukaryota</taxon>
        <taxon>Viridiplantae</taxon>
        <taxon>Streptophyta</taxon>
        <taxon>Embryophyta</taxon>
        <taxon>Tracheophyta</taxon>
        <taxon>Spermatophyta</taxon>
        <taxon>Magnoliopsida</taxon>
        <taxon>eudicotyledons</taxon>
        <taxon>Gunneridae</taxon>
        <taxon>Pentapetalae</taxon>
        <taxon>rosids</taxon>
        <taxon>fabids</taxon>
        <taxon>Rosales</taxon>
        <taxon>Rosaceae</taxon>
        <taxon>Amygdaloideae</taxon>
        <taxon>Maleae</taxon>
        <taxon>Malus</taxon>
    </lineage>
</organism>
<comment type="caution">
    <text evidence="1">The sequence shown here is derived from an EMBL/GenBank/DDBJ whole genome shotgun (WGS) entry which is preliminary data.</text>
</comment>
<proteinExistence type="predicted"/>
<accession>A0A540LV24</accession>
<dbReference type="Proteomes" id="UP000315295">
    <property type="component" value="Unassembled WGS sequence"/>
</dbReference>
<dbReference type="AlphaFoldDB" id="A0A540LV24"/>
<evidence type="ECO:0000313" key="1">
    <source>
        <dbReference type="EMBL" id="TQD90132.1"/>
    </source>
</evidence>
<evidence type="ECO:0000313" key="2">
    <source>
        <dbReference type="Proteomes" id="UP000315295"/>
    </source>
</evidence>